<feature type="signal peptide" evidence="1">
    <location>
        <begin position="1"/>
        <end position="22"/>
    </location>
</feature>
<reference evidence="2 3" key="1">
    <citation type="submission" date="2024-07" db="EMBL/GenBank/DDBJ databases">
        <title>Section-level genome sequencing and comparative genomics of Aspergillus sections Usti and Cavernicolus.</title>
        <authorList>
            <consortium name="Lawrence Berkeley National Laboratory"/>
            <person name="Nybo J.L."/>
            <person name="Vesth T.C."/>
            <person name="Theobald S."/>
            <person name="Frisvad J.C."/>
            <person name="Larsen T.O."/>
            <person name="Kjaerboelling I."/>
            <person name="Rothschild-Mancinelli K."/>
            <person name="Lyhne E.K."/>
            <person name="Kogle M.E."/>
            <person name="Barry K."/>
            <person name="Clum A."/>
            <person name="Na H."/>
            <person name="Ledsgaard L."/>
            <person name="Lin J."/>
            <person name="Lipzen A."/>
            <person name="Kuo A."/>
            <person name="Riley R."/>
            <person name="Mondo S."/>
            <person name="Labutti K."/>
            <person name="Haridas S."/>
            <person name="Pangalinan J."/>
            <person name="Salamov A.A."/>
            <person name="Simmons B.A."/>
            <person name="Magnuson J.K."/>
            <person name="Chen J."/>
            <person name="Drula E."/>
            <person name="Henrissat B."/>
            <person name="Wiebenga A."/>
            <person name="Lubbers R.J."/>
            <person name="Gomes A.C."/>
            <person name="Makela M.R."/>
            <person name="Stajich J."/>
            <person name="Grigoriev I.V."/>
            <person name="Mortensen U.H."/>
            <person name="De Vries R.P."/>
            <person name="Baker S.E."/>
            <person name="Andersen M.R."/>
        </authorList>
    </citation>
    <scope>NUCLEOTIDE SEQUENCE [LARGE SCALE GENOMIC DNA]</scope>
    <source>
        <strain evidence="2 3">CBS 209.92</strain>
    </source>
</reference>
<proteinExistence type="predicted"/>
<organism evidence="2 3">
    <name type="scientific">Aspergillus keveii</name>
    <dbReference type="NCBI Taxonomy" id="714993"/>
    <lineage>
        <taxon>Eukaryota</taxon>
        <taxon>Fungi</taxon>
        <taxon>Dikarya</taxon>
        <taxon>Ascomycota</taxon>
        <taxon>Pezizomycotina</taxon>
        <taxon>Eurotiomycetes</taxon>
        <taxon>Eurotiomycetidae</taxon>
        <taxon>Eurotiales</taxon>
        <taxon>Aspergillaceae</taxon>
        <taxon>Aspergillus</taxon>
        <taxon>Aspergillus subgen. Nidulantes</taxon>
    </lineage>
</organism>
<keyword evidence="3" id="KW-1185">Reference proteome</keyword>
<gene>
    <name evidence="2" type="ORF">BJX66DRAFT_319326</name>
</gene>
<evidence type="ECO:0000256" key="1">
    <source>
        <dbReference type="SAM" id="SignalP"/>
    </source>
</evidence>
<dbReference type="SUPFAM" id="SSF63829">
    <property type="entry name" value="Calcium-dependent phosphotriesterase"/>
    <property type="match status" value="1"/>
</dbReference>
<dbReference type="Gene3D" id="2.120.10.30">
    <property type="entry name" value="TolB, C-terminal domain"/>
    <property type="match status" value="1"/>
</dbReference>
<protein>
    <recommendedName>
        <fullName evidence="4">SMP-30/Gluconolactonase/LRE-like region domain-containing protein</fullName>
    </recommendedName>
</protein>
<comment type="caution">
    <text evidence="2">The sequence shown here is derived from an EMBL/GenBank/DDBJ whole genome shotgun (WGS) entry which is preliminary data.</text>
</comment>
<dbReference type="InterPro" id="IPR011042">
    <property type="entry name" value="6-blade_b-propeller_TolB-like"/>
</dbReference>
<evidence type="ECO:0000313" key="2">
    <source>
        <dbReference type="EMBL" id="KAL2782999.1"/>
    </source>
</evidence>
<name>A0ABR4FID3_9EURO</name>
<feature type="chain" id="PRO_5046224570" description="SMP-30/Gluconolactonase/LRE-like region domain-containing protein" evidence="1">
    <location>
        <begin position="23"/>
        <end position="320"/>
    </location>
</feature>
<evidence type="ECO:0008006" key="4">
    <source>
        <dbReference type="Google" id="ProtNLM"/>
    </source>
</evidence>
<sequence length="320" mass="33950">MLRNKLLPSFLLSLLAPALAEANVNIRKLYQFPNDVFHDIENIAIRSNGHLLLNAITEPVVYTLDPRAATPTATPLHQFDGATGLAGITEVSPDVFALVVGNYSVHELKGIQGSFGIWKLDLTSGTPVVSKITSIPEGQPLNGMTTASENVVLVADSPVGIVYSVNINTGAYQVAIQDTQFQPPPGSPFPLGVNGIHRRDGTLYFTNSGLNTFGKLPITAQGTAAGVISIIASAPANNFYDDFALDAGGNPWITLHPHALEIVRLPSGSHSIALNSTEVVHPTSCIFGNSCDTKRTLYVVTAGEETESHIISGQVFAITV</sequence>
<dbReference type="InterPro" id="IPR052998">
    <property type="entry name" value="Hetero-Diels-Alderase-like"/>
</dbReference>
<evidence type="ECO:0000313" key="3">
    <source>
        <dbReference type="Proteomes" id="UP001610563"/>
    </source>
</evidence>
<dbReference type="PANTHER" id="PTHR42060">
    <property type="entry name" value="NHL REPEAT-CONTAINING PROTEIN-RELATED"/>
    <property type="match status" value="1"/>
</dbReference>
<dbReference type="EMBL" id="JBFTWV010000284">
    <property type="protein sequence ID" value="KAL2782999.1"/>
    <property type="molecule type" value="Genomic_DNA"/>
</dbReference>
<dbReference type="PANTHER" id="PTHR42060:SF1">
    <property type="entry name" value="NHL REPEAT-CONTAINING PROTEIN"/>
    <property type="match status" value="1"/>
</dbReference>
<accession>A0ABR4FID3</accession>
<dbReference type="Proteomes" id="UP001610563">
    <property type="component" value="Unassembled WGS sequence"/>
</dbReference>
<keyword evidence="1" id="KW-0732">Signal</keyword>